<sequence length="463" mass="52244">MATSRMFVKVFRHNYKHLSRHTKRRFCSSNNTNDITTIPLSQPIPGFTPKYAVNTGNSKIETEVTTLENGLRVASENKYGQSCTVGILIESGSRFEVAYPSGISHFLEKLAFGSTTEFENHDQILLELSQIGGICDSQSSRDIFMYAMSGNTNNLPSLINILSEAAYRGNTLGLPKICQEANISIIDKKVLYTYMKNFHTPDRMVVAGVGMDHKTLVDLVRKYFIELKRPIWEEDSNLIDKSKHVDKSIAQYTGGDLRVEKDLSDVSLGPTPMPELAHVMFGLESCSHQDDDFLAFCVLNMMMGGGGSFSSGGPGKGMYSRLYLNVLNRYHWINNATAYNVAYDDTGLFFIHASSHPDNEELNRAKTQLQSMLLMNLEARPVIFEDIGRQVIANGFRHQPQYYYDAIGRVTASDIQRVADRMLNTKLTIAALGNLFKLPDRDTIQSMIYKHSNSFRQRFRIFK</sequence>
<dbReference type="EMBL" id="JARBDR010000919">
    <property type="protein sequence ID" value="KAJ8300575.1"/>
    <property type="molecule type" value="Genomic_DNA"/>
</dbReference>
<proteinExistence type="inferred from homology"/>
<dbReference type="SUPFAM" id="SSF63411">
    <property type="entry name" value="LuxS/MPP-like metallohydrolase"/>
    <property type="match status" value="2"/>
</dbReference>
<dbReference type="Proteomes" id="UP001217089">
    <property type="component" value="Unassembled WGS sequence"/>
</dbReference>
<keyword evidence="9" id="KW-1185">Reference proteome</keyword>
<evidence type="ECO:0000256" key="4">
    <source>
        <dbReference type="ARBA" id="ARBA00032315"/>
    </source>
</evidence>
<accession>A0ABQ9E617</accession>
<gene>
    <name evidence="8" type="ORF">KUTeg_022094</name>
</gene>
<dbReference type="Pfam" id="PF00675">
    <property type="entry name" value="Peptidase_M16"/>
    <property type="match status" value="1"/>
</dbReference>
<protein>
    <recommendedName>
        <fullName evidence="3">Alpha-MPP</fullName>
    </recommendedName>
    <alternativeName>
        <fullName evidence="4">Inactive zinc metalloprotease alpha</fullName>
    </alternativeName>
</protein>
<dbReference type="PROSITE" id="PS00143">
    <property type="entry name" value="INSULINASE"/>
    <property type="match status" value="1"/>
</dbReference>
<evidence type="ECO:0000259" key="6">
    <source>
        <dbReference type="Pfam" id="PF00675"/>
    </source>
</evidence>
<dbReference type="InterPro" id="IPR001431">
    <property type="entry name" value="Pept_M16_Zn_BS"/>
</dbReference>
<evidence type="ECO:0000256" key="3">
    <source>
        <dbReference type="ARBA" id="ARBA00030006"/>
    </source>
</evidence>
<feature type="domain" description="Peptidase M16 N-terminal" evidence="6">
    <location>
        <begin position="72"/>
        <end position="166"/>
    </location>
</feature>
<comment type="similarity">
    <text evidence="2 5">Belongs to the peptidase M16 family.</text>
</comment>
<dbReference type="InterPro" id="IPR011765">
    <property type="entry name" value="Pept_M16_N"/>
</dbReference>
<dbReference type="Pfam" id="PF05193">
    <property type="entry name" value="Peptidase_M16_C"/>
    <property type="match status" value="1"/>
</dbReference>
<comment type="caution">
    <text evidence="8">The sequence shown here is derived from an EMBL/GenBank/DDBJ whole genome shotgun (WGS) entry which is preliminary data.</text>
</comment>
<evidence type="ECO:0000313" key="9">
    <source>
        <dbReference type="Proteomes" id="UP001217089"/>
    </source>
</evidence>
<evidence type="ECO:0000256" key="1">
    <source>
        <dbReference type="ARBA" id="ARBA00002123"/>
    </source>
</evidence>
<organism evidence="8 9">
    <name type="scientific">Tegillarca granosa</name>
    <name type="common">Malaysian cockle</name>
    <name type="synonym">Anadara granosa</name>
    <dbReference type="NCBI Taxonomy" id="220873"/>
    <lineage>
        <taxon>Eukaryota</taxon>
        <taxon>Metazoa</taxon>
        <taxon>Spiralia</taxon>
        <taxon>Lophotrochozoa</taxon>
        <taxon>Mollusca</taxon>
        <taxon>Bivalvia</taxon>
        <taxon>Autobranchia</taxon>
        <taxon>Pteriomorphia</taxon>
        <taxon>Arcoida</taxon>
        <taxon>Arcoidea</taxon>
        <taxon>Arcidae</taxon>
        <taxon>Tegillarca</taxon>
    </lineage>
</organism>
<reference evidence="8 9" key="1">
    <citation type="submission" date="2022-12" db="EMBL/GenBank/DDBJ databases">
        <title>Chromosome-level genome of Tegillarca granosa.</title>
        <authorList>
            <person name="Kim J."/>
        </authorList>
    </citation>
    <scope>NUCLEOTIDE SEQUENCE [LARGE SCALE GENOMIC DNA]</scope>
    <source>
        <strain evidence="8">Teg-2019</strain>
        <tissue evidence="8">Adductor muscle</tissue>
    </source>
</reference>
<evidence type="ECO:0000313" key="8">
    <source>
        <dbReference type="EMBL" id="KAJ8300575.1"/>
    </source>
</evidence>
<feature type="domain" description="Peptidase M16 C-terminal" evidence="7">
    <location>
        <begin position="187"/>
        <end position="361"/>
    </location>
</feature>
<dbReference type="InterPro" id="IPR011249">
    <property type="entry name" value="Metalloenz_LuxS/M16"/>
</dbReference>
<dbReference type="InterPro" id="IPR007863">
    <property type="entry name" value="Peptidase_M16_C"/>
</dbReference>
<dbReference type="PANTHER" id="PTHR11851">
    <property type="entry name" value="METALLOPROTEASE"/>
    <property type="match status" value="1"/>
</dbReference>
<evidence type="ECO:0000256" key="2">
    <source>
        <dbReference type="ARBA" id="ARBA00007261"/>
    </source>
</evidence>
<dbReference type="Gene3D" id="3.30.830.10">
    <property type="entry name" value="Metalloenzyme, LuxS/M16 peptidase-like"/>
    <property type="match status" value="4"/>
</dbReference>
<evidence type="ECO:0000256" key="5">
    <source>
        <dbReference type="RuleBase" id="RU004447"/>
    </source>
</evidence>
<name>A0ABQ9E617_TEGGR</name>
<comment type="function">
    <text evidence="1">Substrate recognition and binding subunit of the essential mitochondrial processing protease (MPP), which cleaves the mitochondrial sequence off newly imported precursors proteins.</text>
</comment>
<evidence type="ECO:0000259" key="7">
    <source>
        <dbReference type="Pfam" id="PF05193"/>
    </source>
</evidence>
<dbReference type="InterPro" id="IPR050361">
    <property type="entry name" value="MPP/UQCRC_Complex"/>
</dbReference>
<dbReference type="PANTHER" id="PTHR11851:SF49">
    <property type="entry name" value="MITOCHONDRIAL-PROCESSING PEPTIDASE SUBUNIT ALPHA"/>
    <property type="match status" value="1"/>
</dbReference>